<comment type="caution">
    <text evidence="3">The sequence shown here is derived from an EMBL/GenBank/DDBJ whole genome shotgun (WGS) entry which is preliminary data.</text>
</comment>
<proteinExistence type="predicted"/>
<dbReference type="InterPro" id="IPR023485">
    <property type="entry name" value="Ptyr_pPase"/>
</dbReference>
<gene>
    <name evidence="3" type="ORF">CFH80_03695</name>
</gene>
<evidence type="ECO:0000259" key="2">
    <source>
        <dbReference type="SMART" id="SM00226"/>
    </source>
</evidence>
<dbReference type="CDD" id="cd16345">
    <property type="entry name" value="LMWP_ArsC"/>
    <property type="match status" value="1"/>
</dbReference>
<dbReference type="GO" id="GO:0046685">
    <property type="term" value="P:response to arsenic-containing substance"/>
    <property type="evidence" value="ECO:0007669"/>
    <property type="project" value="UniProtKB-KW"/>
</dbReference>
<name>A0A2D3WC51_9BACT</name>
<organism evidence="3 4">
    <name type="scientific">Sulfurospirillum cavolei</name>
    <dbReference type="NCBI Taxonomy" id="366522"/>
    <lineage>
        <taxon>Bacteria</taxon>
        <taxon>Pseudomonadati</taxon>
        <taxon>Campylobacterota</taxon>
        <taxon>Epsilonproteobacteria</taxon>
        <taxon>Campylobacterales</taxon>
        <taxon>Sulfurospirillaceae</taxon>
        <taxon>Sulfurospirillum</taxon>
    </lineage>
</organism>
<evidence type="ECO:0000313" key="4">
    <source>
        <dbReference type="Proteomes" id="UP000231638"/>
    </source>
</evidence>
<sequence length="140" mass="15626">MVKVLFVCIHNSARSQIAEALLKKYGGDHFNVQSAGLQPGLLNPLAVEILKEEDIDIAGKETQSVFDLFKDGKLFNYVITVCDEGNSQRCPIFPGQTKRIHWSFEDPSTFQGDHEAQLAKIRHVKEEIKIAVLAFIAQTA</sequence>
<dbReference type="Gene3D" id="3.40.50.2300">
    <property type="match status" value="1"/>
</dbReference>
<dbReference type="PANTHER" id="PTHR43428">
    <property type="entry name" value="ARSENATE REDUCTASE"/>
    <property type="match status" value="1"/>
</dbReference>
<accession>A0A2D3WC51</accession>
<keyword evidence="1" id="KW-0059">Arsenical resistance</keyword>
<dbReference type="EMBL" id="DLUG01000099">
    <property type="protein sequence ID" value="DAB36660.1"/>
    <property type="molecule type" value="Genomic_DNA"/>
</dbReference>
<dbReference type="SUPFAM" id="SSF52788">
    <property type="entry name" value="Phosphotyrosine protein phosphatases I"/>
    <property type="match status" value="1"/>
</dbReference>
<evidence type="ECO:0000313" key="3">
    <source>
        <dbReference type="EMBL" id="DAB36660.1"/>
    </source>
</evidence>
<reference evidence="3 4" key="1">
    <citation type="journal article" date="2017" name="Front. Microbiol.">
        <title>Comparative Genomic Analysis of the Class Epsilonproteobacteria and Proposed Reclassification to Epsilonbacteraeota (phyl. nov.).</title>
        <authorList>
            <person name="Waite D.W."/>
            <person name="Vanwonterghem I."/>
            <person name="Rinke C."/>
            <person name="Parks D.H."/>
            <person name="Zhang Y."/>
            <person name="Takai K."/>
            <person name="Sievert S.M."/>
            <person name="Simon J."/>
            <person name="Campbell B.J."/>
            <person name="Hanson T.E."/>
            <person name="Woyke T."/>
            <person name="Klotz M.G."/>
            <person name="Hugenholtz P."/>
        </authorList>
    </citation>
    <scope>NUCLEOTIDE SEQUENCE [LARGE SCALE GENOMIC DNA]</scope>
    <source>
        <strain evidence="3">UBA11420</strain>
    </source>
</reference>
<dbReference type="Pfam" id="PF01451">
    <property type="entry name" value="LMWPc"/>
    <property type="match status" value="1"/>
</dbReference>
<dbReference type="Proteomes" id="UP000231638">
    <property type="component" value="Unassembled WGS sequence"/>
</dbReference>
<dbReference type="AlphaFoldDB" id="A0A2D3WC51"/>
<dbReference type="SMART" id="SM00226">
    <property type="entry name" value="LMWPc"/>
    <property type="match status" value="1"/>
</dbReference>
<evidence type="ECO:0000256" key="1">
    <source>
        <dbReference type="ARBA" id="ARBA00022849"/>
    </source>
</evidence>
<protein>
    <submittedName>
        <fullName evidence="3">Low molecular weight phosphatase family protein</fullName>
    </submittedName>
</protein>
<feature type="domain" description="Phosphotyrosine protein phosphatase I" evidence="2">
    <location>
        <begin position="2"/>
        <end position="138"/>
    </location>
</feature>
<dbReference type="InterPro" id="IPR036196">
    <property type="entry name" value="Ptyr_pPase_sf"/>
</dbReference>
<dbReference type="PANTHER" id="PTHR43428:SF1">
    <property type="entry name" value="ARSENATE REDUCTASE"/>
    <property type="match status" value="1"/>
</dbReference>